<reference evidence="2" key="1">
    <citation type="submission" date="2018-03" db="EMBL/GenBank/DDBJ databases">
        <authorList>
            <person name="Zecchin S."/>
        </authorList>
    </citation>
    <scope>NUCLEOTIDE SEQUENCE [LARGE SCALE GENOMIC DNA]</scope>
</reference>
<name>A0A2U3QH02_9BACT</name>
<dbReference type="AlphaFoldDB" id="A0A2U3QH02"/>
<accession>A0A2U3QH02</accession>
<dbReference type="EMBL" id="OUUY01000075">
    <property type="protein sequence ID" value="SPQ00681.1"/>
    <property type="molecule type" value="Genomic_DNA"/>
</dbReference>
<evidence type="ECO:0000313" key="1">
    <source>
        <dbReference type="EMBL" id="SPQ00681.1"/>
    </source>
</evidence>
<gene>
    <name evidence="1" type="ORF">NBG4_30075</name>
</gene>
<dbReference type="Proteomes" id="UP000245125">
    <property type="component" value="Unassembled WGS sequence"/>
</dbReference>
<keyword evidence="2" id="KW-1185">Reference proteome</keyword>
<evidence type="ECO:0000313" key="2">
    <source>
        <dbReference type="Proteomes" id="UP000245125"/>
    </source>
</evidence>
<proteinExistence type="predicted"/>
<dbReference type="AntiFam" id="ANF00012">
    <property type="entry name" value="tRNA translation"/>
</dbReference>
<organism evidence="1 2">
    <name type="scientific">Candidatus Sulfobium mesophilum</name>
    <dbReference type="NCBI Taxonomy" id="2016548"/>
    <lineage>
        <taxon>Bacteria</taxon>
        <taxon>Pseudomonadati</taxon>
        <taxon>Nitrospirota</taxon>
        <taxon>Nitrospiria</taxon>
        <taxon>Nitrospirales</taxon>
        <taxon>Nitrospiraceae</taxon>
        <taxon>Candidatus Sulfobium</taxon>
    </lineage>
</organism>
<sequence length="82" mass="9311">MKGELAYSLTVVNVLFTEDYSLFTAFSGAGNGIRTRDPNLGKVVLYQLSYSRISCYREAHNIIALSGYRLTYRQPIGYNYKT</sequence>
<protein>
    <submittedName>
        <fullName evidence="1">Uncharacterized protein</fullName>
    </submittedName>
</protein>